<keyword evidence="11" id="KW-1185">Reference proteome</keyword>
<dbReference type="SUPFAM" id="SSF57959">
    <property type="entry name" value="Leucine zipper domain"/>
    <property type="match status" value="1"/>
</dbReference>
<feature type="region of interest" description="Disordered" evidence="7">
    <location>
        <begin position="363"/>
        <end position="382"/>
    </location>
</feature>
<evidence type="ECO:0000256" key="3">
    <source>
        <dbReference type="ARBA" id="ARBA00023015"/>
    </source>
</evidence>
<dbReference type="Proteomes" id="UP001314263">
    <property type="component" value="Unassembled WGS sequence"/>
</dbReference>
<evidence type="ECO:0000256" key="1">
    <source>
        <dbReference type="ARBA" id="ARBA00004123"/>
    </source>
</evidence>
<dbReference type="InterPro" id="IPR004827">
    <property type="entry name" value="bZIP"/>
</dbReference>
<dbReference type="Pfam" id="PF00170">
    <property type="entry name" value="bZIP_1"/>
    <property type="match status" value="1"/>
</dbReference>
<evidence type="ECO:0000256" key="6">
    <source>
        <dbReference type="ARBA" id="ARBA00023242"/>
    </source>
</evidence>
<feature type="domain" description="DOG1" evidence="9">
    <location>
        <begin position="448"/>
        <end position="666"/>
    </location>
</feature>
<feature type="compositionally biased region" description="Low complexity" evidence="7">
    <location>
        <begin position="72"/>
        <end position="94"/>
    </location>
</feature>
<evidence type="ECO:0000256" key="5">
    <source>
        <dbReference type="ARBA" id="ARBA00023163"/>
    </source>
</evidence>
<evidence type="ECO:0000256" key="7">
    <source>
        <dbReference type="SAM" id="MobiDB-lite"/>
    </source>
</evidence>
<keyword evidence="3" id="KW-0805">Transcription regulation</keyword>
<organism evidence="10 11">
    <name type="scientific">Coccomyxa viridis</name>
    <dbReference type="NCBI Taxonomy" id="1274662"/>
    <lineage>
        <taxon>Eukaryota</taxon>
        <taxon>Viridiplantae</taxon>
        <taxon>Chlorophyta</taxon>
        <taxon>core chlorophytes</taxon>
        <taxon>Trebouxiophyceae</taxon>
        <taxon>Trebouxiophyceae incertae sedis</taxon>
        <taxon>Coccomyxaceae</taxon>
        <taxon>Coccomyxa</taxon>
    </lineage>
</organism>
<keyword evidence="5" id="KW-0804">Transcription</keyword>
<evidence type="ECO:0000313" key="11">
    <source>
        <dbReference type="Proteomes" id="UP001314263"/>
    </source>
</evidence>
<dbReference type="PROSITE" id="PS51806">
    <property type="entry name" value="DOG1"/>
    <property type="match status" value="1"/>
</dbReference>
<dbReference type="PROSITE" id="PS50217">
    <property type="entry name" value="BZIP"/>
    <property type="match status" value="1"/>
</dbReference>
<name>A0AAV1HRM5_9CHLO</name>
<comment type="caution">
    <text evidence="10">The sequence shown here is derived from an EMBL/GenBank/DDBJ whole genome shotgun (WGS) entry which is preliminary data.</text>
</comment>
<comment type="similarity">
    <text evidence="2">Belongs to the bZIP family.</text>
</comment>
<dbReference type="EMBL" id="CAUYUE010000001">
    <property type="protein sequence ID" value="CAK0737369.1"/>
    <property type="molecule type" value="Genomic_DNA"/>
</dbReference>
<evidence type="ECO:0000256" key="4">
    <source>
        <dbReference type="ARBA" id="ARBA00023125"/>
    </source>
</evidence>
<evidence type="ECO:0000259" key="9">
    <source>
        <dbReference type="PROSITE" id="PS51806"/>
    </source>
</evidence>
<evidence type="ECO:0008006" key="12">
    <source>
        <dbReference type="Google" id="ProtNLM"/>
    </source>
</evidence>
<dbReference type="InterPro" id="IPR025422">
    <property type="entry name" value="TGA_domain"/>
</dbReference>
<feature type="region of interest" description="Disordered" evidence="7">
    <location>
        <begin position="1"/>
        <end position="114"/>
    </location>
</feature>
<dbReference type="InterPro" id="IPR046347">
    <property type="entry name" value="bZIP_sf"/>
</dbReference>
<dbReference type="PROSITE" id="PS00036">
    <property type="entry name" value="BZIP_BASIC"/>
    <property type="match status" value="1"/>
</dbReference>
<proteinExistence type="inferred from homology"/>
<evidence type="ECO:0000256" key="2">
    <source>
        <dbReference type="ARBA" id="ARBA00007163"/>
    </source>
</evidence>
<comment type="subcellular location">
    <subcellularLocation>
        <location evidence="1">Nucleus</location>
    </subcellularLocation>
</comment>
<feature type="compositionally biased region" description="Low complexity" evidence="7">
    <location>
        <begin position="369"/>
        <end position="382"/>
    </location>
</feature>
<accession>A0AAV1HRM5</accession>
<dbReference type="GO" id="GO:0006351">
    <property type="term" value="P:DNA-templated transcription"/>
    <property type="evidence" value="ECO:0007669"/>
    <property type="project" value="InterPro"/>
</dbReference>
<feature type="domain" description="BZIP" evidence="8">
    <location>
        <begin position="329"/>
        <end position="369"/>
    </location>
</feature>
<reference evidence="10 11" key="1">
    <citation type="submission" date="2023-10" db="EMBL/GenBank/DDBJ databases">
        <authorList>
            <person name="Maclean D."/>
            <person name="Macfadyen A."/>
        </authorList>
    </citation>
    <scope>NUCLEOTIDE SEQUENCE [LARGE SCALE GENOMIC DNA]</scope>
</reference>
<dbReference type="Gene3D" id="1.20.5.170">
    <property type="match status" value="1"/>
</dbReference>
<dbReference type="PANTHER" id="PTHR45693:SF36">
    <property type="entry name" value="TRANSCRIPTION FACTOR TGA4"/>
    <property type="match status" value="1"/>
</dbReference>
<evidence type="ECO:0000313" key="10">
    <source>
        <dbReference type="EMBL" id="CAK0737369.1"/>
    </source>
</evidence>
<feature type="compositionally biased region" description="Basic and acidic residues" evidence="7">
    <location>
        <begin position="299"/>
        <end position="309"/>
    </location>
</feature>
<keyword evidence="6" id="KW-0539">Nucleus</keyword>
<dbReference type="AlphaFoldDB" id="A0AAV1HRM5"/>
<dbReference type="PANTHER" id="PTHR45693">
    <property type="entry name" value="TRANSCRIPTION FACTOR TGA9"/>
    <property type="match status" value="1"/>
</dbReference>
<dbReference type="GO" id="GO:0005634">
    <property type="term" value="C:nucleus"/>
    <property type="evidence" value="ECO:0007669"/>
    <property type="project" value="UniProtKB-SubCell"/>
</dbReference>
<dbReference type="GO" id="GO:0003700">
    <property type="term" value="F:DNA-binding transcription factor activity"/>
    <property type="evidence" value="ECO:0007669"/>
    <property type="project" value="InterPro"/>
</dbReference>
<sequence length="674" mass="71563">MQAPVGAGRQSGSAGIVENTVDAGAGGFRPYDPSKGGTARPPVGTAPVELKKESGAQEMAMPMAMTKPADKTVPSPSITPSTAPSESTPAASASLDGRLASLPPASANTTHWNGQGLVTDRADWAGAQPHDAPAENESHLLSQRLESIGQRPSMPSQRLESLAGNLTSMMSSSNGASLDALRALGSINSAGIMPAAMQLAQRGAMGAYPAAMMQQQNMQQYLSHLPWMLRMQNTQGGMGNLFSSHLASDAGVPEANVSGGLPLSEADGMPSLSGMSPSDAAAFLQSTKKRKSGAGKSHSSGDNHMRYSDDEGDGMGNPDDLDDLEGGDVDKVKRRLAQNREAARKSRQRRKAYVQNLEEEVRNLRASKSGQPLGSGNSSSLGTGSYGGVATTLGLSPDANGLLNALITRLPPGSLSGPESGRISSQSLRSVARGSMGLAPADPLLRQNEEVLLAFDKWRAEHSATVLAVRQAVADASASDAALRPLVEEARGQLWTLFAMKKAVICSESVLIIMNMEHLLPAERLYSWLGGLRASDICGGVIHKLSESGLASQQRMKLEALRESLLQQENTLSRGYNELLGSLGQRASAQPVAPQALKEKRSWDSPEILGKLDAMRMTLLQADSVWEQYLEQTERLLTMRQYAVAVMGLMETSLQLQNLHHPWLALLRRPAANE</sequence>
<protein>
    <recommendedName>
        <fullName evidence="12">BZIP domain-containing protein</fullName>
    </recommendedName>
</protein>
<gene>
    <name evidence="10" type="ORF">CVIRNUC_000901</name>
</gene>
<dbReference type="SMART" id="SM00338">
    <property type="entry name" value="BRLZ"/>
    <property type="match status" value="1"/>
</dbReference>
<dbReference type="GO" id="GO:0043565">
    <property type="term" value="F:sequence-specific DNA binding"/>
    <property type="evidence" value="ECO:0007669"/>
    <property type="project" value="InterPro"/>
</dbReference>
<keyword evidence="4" id="KW-0238">DNA-binding</keyword>
<feature type="region of interest" description="Disordered" evidence="7">
    <location>
        <begin position="258"/>
        <end position="327"/>
    </location>
</feature>
<evidence type="ECO:0000259" key="8">
    <source>
        <dbReference type="PROSITE" id="PS50217"/>
    </source>
</evidence>